<dbReference type="EMBL" id="CAJNOQ010035792">
    <property type="protein sequence ID" value="CAF1601318.1"/>
    <property type="molecule type" value="Genomic_DNA"/>
</dbReference>
<reference evidence="1" key="1">
    <citation type="submission" date="2021-02" db="EMBL/GenBank/DDBJ databases">
        <authorList>
            <person name="Nowell W R."/>
        </authorList>
    </citation>
    <scope>NUCLEOTIDE SEQUENCE</scope>
</reference>
<proteinExistence type="predicted"/>
<evidence type="ECO:0000313" key="3">
    <source>
        <dbReference type="EMBL" id="CAF4450909.1"/>
    </source>
</evidence>
<feature type="non-terminal residue" evidence="1">
    <location>
        <position position="1"/>
    </location>
</feature>
<dbReference type="AlphaFoldDB" id="A0A816AQN0"/>
<dbReference type="EMBL" id="CAJOBC010102217">
    <property type="protein sequence ID" value="CAF4478559.1"/>
    <property type="molecule type" value="Genomic_DNA"/>
</dbReference>
<accession>A0A816AQN0</accession>
<dbReference type="Proteomes" id="UP000663829">
    <property type="component" value="Unassembled WGS sequence"/>
</dbReference>
<evidence type="ECO:0000313" key="5">
    <source>
        <dbReference type="Proteomes" id="UP000663829"/>
    </source>
</evidence>
<dbReference type="EMBL" id="CAJOBA010083079">
    <property type="protein sequence ID" value="CAF4450909.1"/>
    <property type="molecule type" value="Genomic_DNA"/>
</dbReference>
<evidence type="ECO:0000313" key="2">
    <source>
        <dbReference type="EMBL" id="CAF1627221.1"/>
    </source>
</evidence>
<sequence length="69" mass="7931">KDGIHFRADSLFIDMKHLLLSSNSNSHRRHYHQGHWGGSYVPPTIYRLCICNTSFLLLRSSPMNSCPLC</sequence>
<dbReference type="Proteomes" id="UP000677228">
    <property type="component" value="Unassembled WGS sequence"/>
</dbReference>
<dbReference type="EMBL" id="CAJNOK010057742">
    <property type="protein sequence ID" value="CAF1627221.1"/>
    <property type="molecule type" value="Genomic_DNA"/>
</dbReference>
<name>A0A816AQN0_9BILA</name>
<dbReference type="Proteomes" id="UP000681722">
    <property type="component" value="Unassembled WGS sequence"/>
</dbReference>
<protein>
    <submittedName>
        <fullName evidence="1">Uncharacterized protein</fullName>
    </submittedName>
</protein>
<organism evidence="1 5">
    <name type="scientific">Didymodactylos carnosus</name>
    <dbReference type="NCBI Taxonomy" id="1234261"/>
    <lineage>
        <taxon>Eukaryota</taxon>
        <taxon>Metazoa</taxon>
        <taxon>Spiralia</taxon>
        <taxon>Gnathifera</taxon>
        <taxon>Rotifera</taxon>
        <taxon>Eurotatoria</taxon>
        <taxon>Bdelloidea</taxon>
        <taxon>Philodinida</taxon>
        <taxon>Philodinidae</taxon>
        <taxon>Didymodactylos</taxon>
    </lineage>
</organism>
<dbReference type="Proteomes" id="UP000682733">
    <property type="component" value="Unassembled WGS sequence"/>
</dbReference>
<keyword evidence="5" id="KW-1185">Reference proteome</keyword>
<gene>
    <name evidence="1" type="ORF">GPM918_LOCUS42459</name>
    <name evidence="2" type="ORF">OVA965_LOCUS43518</name>
    <name evidence="4" type="ORF">SRO942_LOCUS43695</name>
    <name evidence="3" type="ORF">TMI583_LOCUS45821</name>
</gene>
<evidence type="ECO:0000313" key="4">
    <source>
        <dbReference type="EMBL" id="CAF4478559.1"/>
    </source>
</evidence>
<comment type="caution">
    <text evidence="1">The sequence shown here is derived from an EMBL/GenBank/DDBJ whole genome shotgun (WGS) entry which is preliminary data.</text>
</comment>
<evidence type="ECO:0000313" key="1">
    <source>
        <dbReference type="EMBL" id="CAF1601318.1"/>
    </source>
</evidence>